<feature type="region of interest" description="Disordered" evidence="4">
    <location>
        <begin position="201"/>
        <end position="277"/>
    </location>
</feature>
<proteinExistence type="predicted"/>
<dbReference type="PANTHER" id="PTHR23023">
    <property type="entry name" value="DIMETHYLANILINE MONOOXYGENASE"/>
    <property type="match status" value="1"/>
</dbReference>
<evidence type="ECO:0000313" key="5">
    <source>
        <dbReference type="EMBL" id="MDX2291898.1"/>
    </source>
</evidence>
<sequence length="277" mass="29169">MEHVDVAVIGAGRSHPVLARPVQLASGVALRRRRGDPDRYPPRDEGVAYLTRYAERPGADLRTGHRVTAVRPAGEGSALDLDSGRTPGAGAVVAATGGFGRPKRPAPPGLDTFTGAALHVSEHRAPAPFAGQRVVVVGAEKSAVRVAVELAEVARVGQASRAPVRWFPQRPLGGDLPFRLAATGLDTAPLGAPHGIRRRWRSSTAAATAQPPPPAGRTGAPCSPASTDPSSRRRVAARPVVRVSPWSRPRRPACRRPSGARAAPFPTPRPLLRRMST</sequence>
<name>A0ABU4K2D9_9ACTN</name>
<dbReference type="InterPro" id="IPR050346">
    <property type="entry name" value="FMO-like"/>
</dbReference>
<reference evidence="5 6" key="1">
    <citation type="submission" date="2023-10" db="EMBL/GenBank/DDBJ databases">
        <authorList>
            <person name="Wang X.X."/>
        </authorList>
    </citation>
    <scope>NUCLEOTIDE SEQUENCE [LARGE SCALE GENOMIC DNA]</scope>
    <source>
        <strain evidence="5 6">NBRC 12816</strain>
    </source>
</reference>
<dbReference type="EMBL" id="JAWJZF010000279">
    <property type="protein sequence ID" value="MDX2291898.1"/>
    <property type="molecule type" value="Genomic_DNA"/>
</dbReference>
<evidence type="ECO:0000313" key="6">
    <source>
        <dbReference type="Proteomes" id="UP001278571"/>
    </source>
</evidence>
<dbReference type="SUPFAM" id="SSF51905">
    <property type="entry name" value="FAD/NAD(P)-binding domain"/>
    <property type="match status" value="1"/>
</dbReference>
<keyword evidence="3" id="KW-0560">Oxidoreductase</keyword>
<evidence type="ECO:0000256" key="2">
    <source>
        <dbReference type="ARBA" id="ARBA00022827"/>
    </source>
</evidence>
<feature type="compositionally biased region" description="Low complexity" evidence="4">
    <location>
        <begin position="255"/>
        <end position="264"/>
    </location>
</feature>
<evidence type="ECO:0000256" key="3">
    <source>
        <dbReference type="ARBA" id="ARBA00023002"/>
    </source>
</evidence>
<dbReference type="RefSeq" id="WP_319008430.1">
    <property type="nucleotide sequence ID" value="NZ_JAWJZF010000279.1"/>
</dbReference>
<dbReference type="InterPro" id="IPR036188">
    <property type="entry name" value="FAD/NAD-bd_sf"/>
</dbReference>
<comment type="caution">
    <text evidence="5">The sequence shown here is derived from an EMBL/GenBank/DDBJ whole genome shotgun (WGS) entry which is preliminary data.</text>
</comment>
<keyword evidence="1" id="KW-0285">Flavoprotein</keyword>
<accession>A0ABU4K2D9</accession>
<organism evidence="5 6">
    <name type="scientific">Streptomyces roseolus</name>
    <dbReference type="NCBI Taxonomy" id="67358"/>
    <lineage>
        <taxon>Bacteria</taxon>
        <taxon>Bacillati</taxon>
        <taxon>Actinomycetota</taxon>
        <taxon>Actinomycetes</taxon>
        <taxon>Kitasatosporales</taxon>
        <taxon>Streptomycetaceae</taxon>
        <taxon>Streptomyces</taxon>
    </lineage>
</organism>
<keyword evidence="2" id="KW-0274">FAD</keyword>
<evidence type="ECO:0000256" key="1">
    <source>
        <dbReference type="ARBA" id="ARBA00022630"/>
    </source>
</evidence>
<dbReference type="PRINTS" id="PR00469">
    <property type="entry name" value="PNDRDTASEII"/>
</dbReference>
<dbReference type="Pfam" id="PF13738">
    <property type="entry name" value="Pyr_redox_3"/>
    <property type="match status" value="1"/>
</dbReference>
<dbReference type="Gene3D" id="3.50.50.60">
    <property type="entry name" value="FAD/NAD(P)-binding domain"/>
    <property type="match status" value="1"/>
</dbReference>
<gene>
    <name evidence="5" type="ORF">R2363_06915</name>
</gene>
<dbReference type="Proteomes" id="UP001278571">
    <property type="component" value="Unassembled WGS sequence"/>
</dbReference>
<protein>
    <submittedName>
        <fullName evidence="5">NAD(P)-binding domain-containing protein</fullName>
    </submittedName>
</protein>
<keyword evidence="6" id="KW-1185">Reference proteome</keyword>
<feature type="compositionally biased region" description="Low complexity" evidence="4">
    <location>
        <begin position="237"/>
        <end position="247"/>
    </location>
</feature>
<evidence type="ECO:0000256" key="4">
    <source>
        <dbReference type="SAM" id="MobiDB-lite"/>
    </source>
</evidence>